<protein>
    <submittedName>
        <fullName evidence="1">Tetratricopeptide repeat protein</fullName>
    </submittedName>
</protein>
<dbReference type="AlphaFoldDB" id="A0A956SDH3"/>
<reference evidence="1" key="1">
    <citation type="submission" date="2020-04" db="EMBL/GenBank/DDBJ databases">
        <authorList>
            <person name="Zhang T."/>
        </authorList>
    </citation>
    <scope>NUCLEOTIDE SEQUENCE</scope>
    <source>
        <strain evidence="1">HKST-UBA02</strain>
    </source>
</reference>
<dbReference type="PROSITE" id="PS51257">
    <property type="entry name" value="PROKAR_LIPOPROTEIN"/>
    <property type="match status" value="1"/>
</dbReference>
<organism evidence="1 2">
    <name type="scientific">Eiseniibacteriota bacterium</name>
    <dbReference type="NCBI Taxonomy" id="2212470"/>
    <lineage>
        <taxon>Bacteria</taxon>
        <taxon>Candidatus Eiseniibacteriota</taxon>
    </lineage>
</organism>
<dbReference type="InterPro" id="IPR019734">
    <property type="entry name" value="TPR_rpt"/>
</dbReference>
<evidence type="ECO:0000313" key="2">
    <source>
        <dbReference type="Proteomes" id="UP000739538"/>
    </source>
</evidence>
<dbReference type="Gene3D" id="1.25.40.10">
    <property type="entry name" value="Tetratricopeptide repeat domain"/>
    <property type="match status" value="2"/>
</dbReference>
<accession>A0A956SDH3</accession>
<evidence type="ECO:0000313" key="1">
    <source>
        <dbReference type="EMBL" id="MCA9756396.1"/>
    </source>
</evidence>
<dbReference type="Pfam" id="PF13432">
    <property type="entry name" value="TPR_16"/>
    <property type="match status" value="1"/>
</dbReference>
<sequence>MELRHHAGWGPLQLGWLIVLAVVLAGCAGDTLGIRYQAEQQLWKGRQLERRIGSQPEAAGSLIDEAIAEYQAVLDRFPLDSIPEDDEERMLLGQIRGNAALGLVRLLVGLKQDPESAIATLEAIRSDTPKDVAVTARIYAELLRLESQFGTPESVVELLDEVVDRLPPVDPNGDPFPLVLEAPTQKAEILMAVGRETDARAELQVAHVYYDDLIERGKGTTLEVAALLQKANAYVIGERYVEADETMTRARETKEGEMMVPTVLQTQANLRQQKIGDPLGAIRVLEKLQGEFPQDPRAPGAILQAGIAYRAAGMPDSALVLFQRVEALYPRKVSYVSQARFLSGKIYETSGRKDEAIRTYQSVTTDFPRTASGLLAPLELASLYEDEGNDAAAVAVLQRAAEDFQRMIRDLSSLPREAETVLQTMDYLVDVWARLGNWNEAVDTLIALADQFPGDRRSPLAYVRAATIQEEQLGDRAGAIRTLELLRQRYPDLPLSLRAAERIEELKGAS</sequence>
<dbReference type="Pfam" id="PF13174">
    <property type="entry name" value="TPR_6"/>
    <property type="match status" value="1"/>
</dbReference>
<name>A0A956SDH3_UNCEI</name>
<comment type="caution">
    <text evidence="1">The sequence shown here is derived from an EMBL/GenBank/DDBJ whole genome shotgun (WGS) entry which is preliminary data.</text>
</comment>
<reference evidence="1" key="2">
    <citation type="journal article" date="2021" name="Microbiome">
        <title>Successional dynamics and alternative stable states in a saline activated sludge microbial community over 9 years.</title>
        <authorList>
            <person name="Wang Y."/>
            <person name="Ye J."/>
            <person name="Ju F."/>
            <person name="Liu L."/>
            <person name="Boyd J.A."/>
            <person name="Deng Y."/>
            <person name="Parks D.H."/>
            <person name="Jiang X."/>
            <person name="Yin X."/>
            <person name="Woodcroft B.J."/>
            <person name="Tyson G.W."/>
            <person name="Hugenholtz P."/>
            <person name="Polz M.F."/>
            <person name="Zhang T."/>
        </authorList>
    </citation>
    <scope>NUCLEOTIDE SEQUENCE</scope>
    <source>
        <strain evidence="1">HKST-UBA02</strain>
    </source>
</reference>
<dbReference type="SUPFAM" id="SSF48452">
    <property type="entry name" value="TPR-like"/>
    <property type="match status" value="2"/>
</dbReference>
<proteinExistence type="predicted"/>
<dbReference type="EMBL" id="JAGQHS010000051">
    <property type="protein sequence ID" value="MCA9756396.1"/>
    <property type="molecule type" value="Genomic_DNA"/>
</dbReference>
<dbReference type="Proteomes" id="UP000739538">
    <property type="component" value="Unassembled WGS sequence"/>
</dbReference>
<gene>
    <name evidence="1" type="ORF">KDA27_11395</name>
</gene>
<dbReference type="InterPro" id="IPR011990">
    <property type="entry name" value="TPR-like_helical_dom_sf"/>
</dbReference>